<gene>
    <name evidence="2" type="ORF">EI293_19815</name>
</gene>
<organism evidence="2 3">
    <name type="scientific">Hymenobacter perfusus</name>
    <dbReference type="NCBI Taxonomy" id="1236770"/>
    <lineage>
        <taxon>Bacteria</taxon>
        <taxon>Pseudomonadati</taxon>
        <taxon>Bacteroidota</taxon>
        <taxon>Cytophagia</taxon>
        <taxon>Cytophagales</taxon>
        <taxon>Hymenobacteraceae</taxon>
        <taxon>Hymenobacter</taxon>
    </lineage>
</organism>
<proteinExistence type="predicted"/>
<reference evidence="2 3" key="1">
    <citation type="submission" date="2018-12" db="EMBL/GenBank/DDBJ databases">
        <authorList>
            <person name="Feng G."/>
            <person name="Zhu H."/>
        </authorList>
    </citation>
    <scope>NUCLEOTIDE SEQUENCE [LARGE SCALE GENOMIC DNA]</scope>
    <source>
        <strain evidence="2 3">LMG 26000</strain>
    </source>
</reference>
<name>A0A3R9MFW8_9BACT</name>
<sequence length="136" mass="15230">MAYSIDQLTTAAECDQVLAYITDELRVLNQRRSEFTYQVDTAASTSAEQTAELESLTAEISFLTPLIPTLPASKKRTERENELRRSTDRRDELLSRQGTRGPVSLLIRELELAQIEAQLTETTALQTSVTARRAAL</sequence>
<comment type="caution">
    <text evidence="2">The sequence shown here is derived from an EMBL/GenBank/DDBJ whole genome shotgun (WGS) entry which is preliminary data.</text>
</comment>
<dbReference type="RefSeq" id="WP_125440290.1">
    <property type="nucleotide sequence ID" value="NZ_RWIU01000009.1"/>
</dbReference>
<dbReference type="Proteomes" id="UP000270291">
    <property type="component" value="Unassembled WGS sequence"/>
</dbReference>
<feature type="compositionally biased region" description="Basic and acidic residues" evidence="1">
    <location>
        <begin position="75"/>
        <end position="94"/>
    </location>
</feature>
<evidence type="ECO:0000256" key="1">
    <source>
        <dbReference type="SAM" id="MobiDB-lite"/>
    </source>
</evidence>
<dbReference type="AlphaFoldDB" id="A0A3R9MFW8"/>
<accession>A0A3R9MFW8</accession>
<protein>
    <submittedName>
        <fullName evidence="2">Uncharacterized protein</fullName>
    </submittedName>
</protein>
<dbReference type="EMBL" id="RWIU01000009">
    <property type="protein sequence ID" value="RSK39471.1"/>
    <property type="molecule type" value="Genomic_DNA"/>
</dbReference>
<evidence type="ECO:0000313" key="2">
    <source>
        <dbReference type="EMBL" id="RSK39471.1"/>
    </source>
</evidence>
<keyword evidence="3" id="KW-1185">Reference proteome</keyword>
<evidence type="ECO:0000313" key="3">
    <source>
        <dbReference type="Proteomes" id="UP000270291"/>
    </source>
</evidence>
<dbReference type="OrthoDB" id="886834at2"/>
<feature type="region of interest" description="Disordered" evidence="1">
    <location>
        <begin position="71"/>
        <end position="97"/>
    </location>
</feature>